<evidence type="ECO:0000259" key="4">
    <source>
        <dbReference type="Pfam" id="PF13657"/>
    </source>
</evidence>
<evidence type="ECO:0000313" key="5">
    <source>
        <dbReference type="EMBL" id="CAB4994206.1"/>
    </source>
</evidence>
<gene>
    <name evidence="5" type="ORF">UFOPK3957_01179</name>
</gene>
<dbReference type="Pfam" id="PF13657">
    <property type="entry name" value="Couple_hipA"/>
    <property type="match status" value="1"/>
</dbReference>
<keyword evidence="1" id="KW-0808">Transferase</keyword>
<dbReference type="InterPro" id="IPR012893">
    <property type="entry name" value="HipA-like_C"/>
</dbReference>
<keyword evidence="2" id="KW-0418">Kinase</keyword>
<dbReference type="InterPro" id="IPR017508">
    <property type="entry name" value="HipA_N1"/>
</dbReference>
<dbReference type="InterPro" id="IPR052028">
    <property type="entry name" value="HipA_Ser/Thr_kinase"/>
</dbReference>
<evidence type="ECO:0000256" key="1">
    <source>
        <dbReference type="ARBA" id="ARBA00022679"/>
    </source>
</evidence>
<feature type="domain" description="HipA-like C-terminal" evidence="3">
    <location>
        <begin position="150"/>
        <end position="385"/>
    </location>
</feature>
<name>A0A6J7NM55_9ZZZZ</name>
<dbReference type="CDD" id="cd17808">
    <property type="entry name" value="HipA_Ec_like"/>
    <property type="match status" value="1"/>
</dbReference>
<evidence type="ECO:0000259" key="3">
    <source>
        <dbReference type="Pfam" id="PF07804"/>
    </source>
</evidence>
<evidence type="ECO:0000256" key="2">
    <source>
        <dbReference type="ARBA" id="ARBA00022777"/>
    </source>
</evidence>
<dbReference type="AlphaFoldDB" id="A0A6J7NM55"/>
<accession>A0A6J7NM55</accession>
<proteinExistence type="predicted"/>
<dbReference type="PANTHER" id="PTHR37419">
    <property type="entry name" value="SERINE/THREONINE-PROTEIN KINASE TOXIN HIPA"/>
    <property type="match status" value="1"/>
</dbReference>
<dbReference type="Pfam" id="PF07804">
    <property type="entry name" value="HipA_C"/>
    <property type="match status" value="1"/>
</dbReference>
<reference evidence="5" key="1">
    <citation type="submission" date="2020-05" db="EMBL/GenBank/DDBJ databases">
        <authorList>
            <person name="Chiriac C."/>
            <person name="Salcher M."/>
            <person name="Ghai R."/>
            <person name="Kavagutti S V."/>
        </authorList>
    </citation>
    <scope>NUCLEOTIDE SEQUENCE</scope>
</reference>
<dbReference type="Gene3D" id="1.10.1070.20">
    <property type="match status" value="1"/>
</dbReference>
<dbReference type="PANTHER" id="PTHR37419:SF1">
    <property type="entry name" value="SERINE_THREONINE-PROTEIN KINASE TOXIN HIPA"/>
    <property type="match status" value="1"/>
</dbReference>
<organism evidence="5">
    <name type="scientific">freshwater metagenome</name>
    <dbReference type="NCBI Taxonomy" id="449393"/>
    <lineage>
        <taxon>unclassified sequences</taxon>
        <taxon>metagenomes</taxon>
        <taxon>ecological metagenomes</taxon>
    </lineage>
</organism>
<sequence length="430" mass="46517">MNDELSVVDGDRVVAHLTRLRGGDLRLTYSDSYRAIAHPTPLSVSLPVSTTAHRGPRLSNWLWGLLPDNEAVLRTWARTFSVSLASPFGLLSTPIGRDCAGAFSFVRDPIDVERNDGATDWLTEAQVAAALRGLRADSTSWLGSDPPGRFSLAGVQPKTALQRDGDRWGRPSGATATTHILKPAILGLDDHDLNEHLCLRAAHAAGLLVVNTTIESFEDQSAIVVQRYDRMHADGQQIRIHQEDLCQAHALHPGVKYQADGGPSPASIAELFRHVMPSRTAEAAVERFGDALLWNWIIAGTDAHAKNYSLLLSGDAVRLAPLYDISSALPYESMPVKKLRLAMKLGRGYELDARPSTWPILARSLGVSPDALTERARNLAIHAPDAFADAVADPSVTPLSSSLPARLLDAVAVRARQCLTALNGPEHLHA</sequence>
<dbReference type="GO" id="GO:0005829">
    <property type="term" value="C:cytosol"/>
    <property type="evidence" value="ECO:0007669"/>
    <property type="project" value="TreeGrafter"/>
</dbReference>
<protein>
    <submittedName>
        <fullName evidence="5">Unannotated protein</fullName>
    </submittedName>
</protein>
<feature type="domain" description="HipA N-terminal subdomain 1" evidence="4">
    <location>
        <begin position="6"/>
        <end position="105"/>
    </location>
</feature>
<dbReference type="EMBL" id="CAFBOM010000201">
    <property type="protein sequence ID" value="CAB4994206.1"/>
    <property type="molecule type" value="Genomic_DNA"/>
</dbReference>
<dbReference type="GO" id="GO:0004674">
    <property type="term" value="F:protein serine/threonine kinase activity"/>
    <property type="evidence" value="ECO:0007669"/>
    <property type="project" value="TreeGrafter"/>
</dbReference>
<dbReference type="NCBIfam" id="TIGR03071">
    <property type="entry name" value="couple_hipA"/>
    <property type="match status" value="1"/>
</dbReference>